<dbReference type="Proteomes" id="UP000299102">
    <property type="component" value="Unassembled WGS sequence"/>
</dbReference>
<gene>
    <name evidence="1" type="ORF">EVAR_74044_1</name>
</gene>
<proteinExistence type="predicted"/>
<keyword evidence="2" id="KW-1185">Reference proteome</keyword>
<sequence>MPADLSGSILQIWYHRASSLMVLWRLLQGYVASPGRFRFILTRRTRPGAGSSVIKQPNLSHNDPRYGRFITSLHHLPLSPIRSSGVNLEPITHVSPVQTGFGGSLSFDHHSHDWEAFKVRLTQFCVANSVTDENDKISGVGALFSLRRSPKTQCEWRQSGST</sequence>
<protein>
    <submittedName>
        <fullName evidence="1">Uncharacterized protein</fullName>
    </submittedName>
</protein>
<dbReference type="AlphaFoldDB" id="A0A4C1SS99"/>
<evidence type="ECO:0000313" key="2">
    <source>
        <dbReference type="Proteomes" id="UP000299102"/>
    </source>
</evidence>
<evidence type="ECO:0000313" key="1">
    <source>
        <dbReference type="EMBL" id="GBP04207.1"/>
    </source>
</evidence>
<comment type="caution">
    <text evidence="1">The sequence shown here is derived from an EMBL/GenBank/DDBJ whole genome shotgun (WGS) entry which is preliminary data.</text>
</comment>
<dbReference type="EMBL" id="BGZK01003743">
    <property type="protein sequence ID" value="GBP04207.1"/>
    <property type="molecule type" value="Genomic_DNA"/>
</dbReference>
<organism evidence="1 2">
    <name type="scientific">Eumeta variegata</name>
    <name type="common">Bagworm moth</name>
    <name type="synonym">Eumeta japonica</name>
    <dbReference type="NCBI Taxonomy" id="151549"/>
    <lineage>
        <taxon>Eukaryota</taxon>
        <taxon>Metazoa</taxon>
        <taxon>Ecdysozoa</taxon>
        <taxon>Arthropoda</taxon>
        <taxon>Hexapoda</taxon>
        <taxon>Insecta</taxon>
        <taxon>Pterygota</taxon>
        <taxon>Neoptera</taxon>
        <taxon>Endopterygota</taxon>
        <taxon>Lepidoptera</taxon>
        <taxon>Glossata</taxon>
        <taxon>Ditrysia</taxon>
        <taxon>Tineoidea</taxon>
        <taxon>Psychidae</taxon>
        <taxon>Oiketicinae</taxon>
        <taxon>Eumeta</taxon>
    </lineage>
</organism>
<accession>A0A4C1SS99</accession>
<dbReference type="OrthoDB" id="6772952at2759"/>
<name>A0A4C1SS99_EUMVA</name>
<reference evidence="1 2" key="1">
    <citation type="journal article" date="2019" name="Commun. Biol.">
        <title>The bagworm genome reveals a unique fibroin gene that provides high tensile strength.</title>
        <authorList>
            <person name="Kono N."/>
            <person name="Nakamura H."/>
            <person name="Ohtoshi R."/>
            <person name="Tomita M."/>
            <person name="Numata K."/>
            <person name="Arakawa K."/>
        </authorList>
    </citation>
    <scope>NUCLEOTIDE SEQUENCE [LARGE SCALE GENOMIC DNA]</scope>
</reference>